<evidence type="ECO:0000256" key="3">
    <source>
        <dbReference type="ARBA" id="ARBA00022989"/>
    </source>
</evidence>
<evidence type="ECO:0000256" key="1">
    <source>
        <dbReference type="ARBA" id="ARBA00004141"/>
    </source>
</evidence>
<dbReference type="EMBL" id="PVZC01000003">
    <property type="protein sequence ID" value="PRX99919.1"/>
    <property type="molecule type" value="Genomic_DNA"/>
</dbReference>
<evidence type="ECO:0000256" key="5">
    <source>
        <dbReference type="HAMAP-Rule" id="MF_01350"/>
    </source>
</evidence>
<comment type="subcellular location">
    <subcellularLocation>
        <location evidence="5 6">Cell membrane</location>
        <topology evidence="5 6">Multi-pass membrane protein</topology>
    </subcellularLocation>
    <subcellularLocation>
        <location evidence="1">Membrane</location>
        <topology evidence="1">Multi-pass membrane protein</topology>
    </subcellularLocation>
</comment>
<dbReference type="PANTHER" id="PTHR11432:SF3">
    <property type="entry name" value="NADH-UBIQUINONE OXIDOREDUCTASE CHAIN 1"/>
    <property type="match status" value="1"/>
</dbReference>
<dbReference type="OrthoDB" id="9803734at2"/>
<dbReference type="AlphaFoldDB" id="A0A2T0Q7X1"/>
<keyword evidence="2 5" id="KW-0812">Transmembrane</keyword>
<evidence type="ECO:0000313" key="9">
    <source>
        <dbReference type="Proteomes" id="UP000237846"/>
    </source>
</evidence>
<sequence>MSILARTVPFPTVPPEPSTGAEQAAQPVWPEAVRWLEYPLWGGIPWSLVLLKALVIFVFLMLMALVLIYFERKVIGRMQKRYGPNRAGPFGLLQTLMDGLKLGLKEDITPTKADKIIYVLAPSIALVPAFIAFAVVPFGPEVEIFGYLTRLQLADVPVGVLLVLAMASVGVYGFVLAGWSSGSPYALLGGLRSSAQVISYEIAMGLALATVFLFAGTLTTSGIVDAQAPGNAPVVLFGLEIPTPSWFIFALFPSFVVYVITMVGETNRLPFDLAEGEGELVGGFHTEYSSMKFAFFFIAEYLNMTTVSALAVTMFLGGWQVPGFVLAVWPGAHAGAWPVLWFMIKLFVFLFFFVWLRGSLPRVRYDQLMKLGWKLLIPAMLVWIMVVAAIQLARESGMAGWQFTGLIAGICLAVLAALFFWDDARIRRQEAEQAADKAEREALRADPAHGGFPVPPMDAPHYGTKVDAIPRQEV</sequence>
<keyword evidence="5" id="KW-1003">Cell membrane</keyword>
<dbReference type="Pfam" id="PF00146">
    <property type="entry name" value="NADHdh"/>
    <property type="match status" value="1"/>
</dbReference>
<reference evidence="8 9" key="1">
    <citation type="submission" date="2018-03" db="EMBL/GenBank/DDBJ databases">
        <title>Genomic Encyclopedia of Archaeal and Bacterial Type Strains, Phase II (KMG-II): from individual species to whole genera.</title>
        <authorList>
            <person name="Goeker M."/>
        </authorList>
    </citation>
    <scope>NUCLEOTIDE SEQUENCE [LARGE SCALE GENOMIC DNA]</scope>
    <source>
        <strain evidence="8 9">DSM 45601</strain>
    </source>
</reference>
<feature type="transmembrane region" description="Helical" evidence="5">
    <location>
        <begin position="375"/>
        <end position="393"/>
    </location>
</feature>
<dbReference type="EC" id="7.1.1.-" evidence="5"/>
<evidence type="ECO:0000313" key="8">
    <source>
        <dbReference type="EMBL" id="PRX99919.1"/>
    </source>
</evidence>
<dbReference type="Proteomes" id="UP000237846">
    <property type="component" value="Unassembled WGS sequence"/>
</dbReference>
<dbReference type="PANTHER" id="PTHR11432">
    <property type="entry name" value="NADH DEHYDROGENASE SUBUNIT 1"/>
    <property type="match status" value="1"/>
</dbReference>
<comment type="subunit">
    <text evidence="5">NDH-1 is composed of 14 different subunits. Subunits NuoA, H, J, K, L, M, N constitute the membrane sector of the complex.</text>
</comment>
<keyword evidence="9" id="KW-1185">Reference proteome</keyword>
<evidence type="ECO:0000256" key="6">
    <source>
        <dbReference type="RuleBase" id="RU000471"/>
    </source>
</evidence>
<feature type="transmembrane region" description="Helical" evidence="5">
    <location>
        <begin position="293"/>
        <end position="316"/>
    </location>
</feature>
<dbReference type="NCBIfam" id="NF004743">
    <property type="entry name" value="PRK06076.1-4"/>
    <property type="match status" value="1"/>
</dbReference>
<dbReference type="HAMAP" id="MF_01350">
    <property type="entry name" value="NDH1_NuoH"/>
    <property type="match status" value="1"/>
</dbReference>
<accession>A0A2T0Q7X1</accession>
<keyword evidence="4 5" id="KW-0472">Membrane</keyword>
<feature type="region of interest" description="Disordered" evidence="7">
    <location>
        <begin position="1"/>
        <end position="25"/>
    </location>
</feature>
<dbReference type="InterPro" id="IPR018086">
    <property type="entry name" value="NADH_UbQ_OxRdtase_su1_CS"/>
</dbReference>
<dbReference type="NCBIfam" id="NF004741">
    <property type="entry name" value="PRK06076.1-2"/>
    <property type="match status" value="1"/>
</dbReference>
<feature type="transmembrane region" description="Helical" evidence="5">
    <location>
        <begin position="399"/>
        <end position="421"/>
    </location>
</feature>
<feature type="region of interest" description="Disordered" evidence="7">
    <location>
        <begin position="446"/>
        <end position="474"/>
    </location>
</feature>
<feature type="transmembrane region" description="Helical" evidence="5">
    <location>
        <begin position="158"/>
        <end position="179"/>
    </location>
</feature>
<dbReference type="RefSeq" id="WP_106244973.1">
    <property type="nucleotide sequence ID" value="NZ_PVZC01000003.1"/>
</dbReference>
<evidence type="ECO:0000256" key="7">
    <source>
        <dbReference type="SAM" id="MobiDB-lite"/>
    </source>
</evidence>
<protein>
    <recommendedName>
        <fullName evidence="5">NADH-quinone oxidoreductase subunit H</fullName>
        <ecNumber evidence="5">7.1.1.-</ecNumber>
    </recommendedName>
    <alternativeName>
        <fullName evidence="5">NADH dehydrogenase I subunit H</fullName>
    </alternativeName>
    <alternativeName>
        <fullName evidence="5">NDH-1 subunit H</fullName>
    </alternativeName>
</protein>
<dbReference type="GO" id="GO:0016655">
    <property type="term" value="F:oxidoreductase activity, acting on NAD(P)H, quinone or similar compound as acceptor"/>
    <property type="evidence" value="ECO:0007669"/>
    <property type="project" value="UniProtKB-UniRule"/>
</dbReference>
<keyword evidence="5" id="KW-0830">Ubiquinone</keyword>
<evidence type="ECO:0000256" key="2">
    <source>
        <dbReference type="ARBA" id="ARBA00022692"/>
    </source>
</evidence>
<organism evidence="8 9">
    <name type="scientific">Allonocardiopsis opalescens</name>
    <dbReference type="NCBI Taxonomy" id="1144618"/>
    <lineage>
        <taxon>Bacteria</taxon>
        <taxon>Bacillati</taxon>
        <taxon>Actinomycetota</taxon>
        <taxon>Actinomycetes</taxon>
        <taxon>Streptosporangiales</taxon>
        <taxon>Allonocardiopsis</taxon>
    </lineage>
</organism>
<comment type="function">
    <text evidence="5">NDH-1 shuttles electrons from NADH, via FMN and iron-sulfur (Fe-S) centers, to quinones in the respiratory chain. The immediate electron acceptor for the enzyme in this species is believed to be ubiquinone. Couples the redox reaction to proton translocation (for every two electrons transferred, four hydrogen ions are translocated across the cytoplasmic membrane), and thus conserves the redox energy in a proton gradient. This subunit may bind ubiquinone.</text>
</comment>
<proteinExistence type="inferred from homology"/>
<comment type="catalytic activity">
    <reaction evidence="5">
        <text>a quinone + NADH + 5 H(+)(in) = a quinol + NAD(+) + 4 H(+)(out)</text>
        <dbReference type="Rhea" id="RHEA:57888"/>
        <dbReference type="ChEBI" id="CHEBI:15378"/>
        <dbReference type="ChEBI" id="CHEBI:24646"/>
        <dbReference type="ChEBI" id="CHEBI:57540"/>
        <dbReference type="ChEBI" id="CHEBI:57945"/>
        <dbReference type="ChEBI" id="CHEBI:132124"/>
    </reaction>
</comment>
<feature type="transmembrane region" description="Helical" evidence="5">
    <location>
        <begin position="244"/>
        <end position="263"/>
    </location>
</feature>
<comment type="caution">
    <text evidence="8">The sequence shown here is derived from an EMBL/GenBank/DDBJ whole genome shotgun (WGS) entry which is preliminary data.</text>
</comment>
<dbReference type="GO" id="GO:0009060">
    <property type="term" value="P:aerobic respiration"/>
    <property type="evidence" value="ECO:0007669"/>
    <property type="project" value="TreeGrafter"/>
</dbReference>
<keyword evidence="5" id="KW-0874">Quinone</keyword>
<feature type="transmembrane region" description="Helical" evidence="5">
    <location>
        <begin position="44"/>
        <end position="70"/>
    </location>
</feature>
<dbReference type="PROSITE" id="PS00667">
    <property type="entry name" value="COMPLEX1_ND1_1"/>
    <property type="match status" value="1"/>
</dbReference>
<dbReference type="GO" id="GO:0005886">
    <property type="term" value="C:plasma membrane"/>
    <property type="evidence" value="ECO:0007669"/>
    <property type="project" value="UniProtKB-SubCell"/>
</dbReference>
<feature type="transmembrane region" description="Helical" evidence="5">
    <location>
        <begin position="200"/>
        <end position="224"/>
    </location>
</feature>
<dbReference type="PROSITE" id="PS00668">
    <property type="entry name" value="COMPLEX1_ND1_2"/>
    <property type="match status" value="1"/>
</dbReference>
<dbReference type="GO" id="GO:0003954">
    <property type="term" value="F:NADH dehydrogenase activity"/>
    <property type="evidence" value="ECO:0007669"/>
    <property type="project" value="TreeGrafter"/>
</dbReference>
<keyword evidence="5 6" id="KW-0520">NAD</keyword>
<keyword evidence="5" id="KW-1278">Translocase</keyword>
<name>A0A2T0Q7X1_9ACTN</name>
<comment type="similarity">
    <text evidence="5 6">Belongs to the complex I subunit 1 family.</text>
</comment>
<dbReference type="InterPro" id="IPR001694">
    <property type="entry name" value="NADH_UbQ_OxRdtase_su1/FPO"/>
</dbReference>
<feature type="transmembrane region" description="Helical" evidence="5">
    <location>
        <begin position="336"/>
        <end position="355"/>
    </location>
</feature>
<keyword evidence="3 5" id="KW-1133">Transmembrane helix</keyword>
<dbReference type="GO" id="GO:0048038">
    <property type="term" value="F:quinone binding"/>
    <property type="evidence" value="ECO:0007669"/>
    <property type="project" value="UniProtKB-KW"/>
</dbReference>
<feature type="transmembrane region" description="Helical" evidence="5">
    <location>
        <begin position="116"/>
        <end position="138"/>
    </location>
</feature>
<gene>
    <name evidence="5" type="primary">nuoH</name>
    <name evidence="8" type="ORF">CLV72_103526</name>
</gene>
<evidence type="ECO:0000256" key="4">
    <source>
        <dbReference type="ARBA" id="ARBA00023136"/>
    </source>
</evidence>